<accession>A0A365NB80</accession>
<comment type="caution">
    <text evidence="3">The sequence shown here is derived from an EMBL/GenBank/DDBJ whole genome shotgun (WGS) entry which is preliminary data.</text>
</comment>
<feature type="transmembrane region" description="Helical" evidence="1">
    <location>
        <begin position="57"/>
        <end position="80"/>
    </location>
</feature>
<dbReference type="InterPro" id="IPR056120">
    <property type="entry name" value="DUF7703"/>
</dbReference>
<feature type="transmembrane region" description="Helical" evidence="1">
    <location>
        <begin position="86"/>
        <end position="108"/>
    </location>
</feature>
<gene>
    <name evidence="3" type="ORF">FPRO05_11093</name>
</gene>
<feature type="transmembrane region" description="Helical" evidence="1">
    <location>
        <begin position="206"/>
        <end position="230"/>
    </location>
</feature>
<organism evidence="3 4">
    <name type="scientific">Gibberella intermedia</name>
    <name type="common">Bulb rot disease fungus</name>
    <name type="synonym">Fusarium proliferatum</name>
    <dbReference type="NCBI Taxonomy" id="948311"/>
    <lineage>
        <taxon>Eukaryota</taxon>
        <taxon>Fungi</taxon>
        <taxon>Dikarya</taxon>
        <taxon>Ascomycota</taxon>
        <taxon>Pezizomycotina</taxon>
        <taxon>Sordariomycetes</taxon>
        <taxon>Hypocreomycetidae</taxon>
        <taxon>Hypocreales</taxon>
        <taxon>Nectriaceae</taxon>
        <taxon>Fusarium</taxon>
        <taxon>Fusarium fujikuroi species complex</taxon>
    </lineage>
</organism>
<dbReference type="AlphaFoldDB" id="A0A365NB80"/>
<keyword evidence="1" id="KW-0812">Transmembrane</keyword>
<feature type="transmembrane region" description="Helical" evidence="1">
    <location>
        <begin position="26"/>
        <end position="50"/>
    </location>
</feature>
<reference evidence="3 4" key="1">
    <citation type="submission" date="2017-12" db="EMBL/GenBank/DDBJ databases">
        <title>Genome sequence of the mycotoxigenic crop pathogen Fusarium proliferatum, strain ITEM 2341 from Date Palm.</title>
        <authorList>
            <person name="Almiman B.F."/>
            <person name="Shittu T.A."/>
            <person name="Muthumeenakshi S."/>
            <person name="Baroncelli R."/>
            <person name="Sreenivasaprasada S."/>
        </authorList>
    </citation>
    <scope>NUCLEOTIDE SEQUENCE [LARGE SCALE GENOMIC DNA]</scope>
    <source>
        <strain evidence="3 4">ITEM 2341</strain>
    </source>
</reference>
<evidence type="ECO:0000313" key="3">
    <source>
        <dbReference type="EMBL" id="RBA18077.1"/>
    </source>
</evidence>
<evidence type="ECO:0000256" key="1">
    <source>
        <dbReference type="SAM" id="Phobius"/>
    </source>
</evidence>
<feature type="transmembrane region" description="Helical" evidence="1">
    <location>
        <begin position="120"/>
        <end position="146"/>
    </location>
</feature>
<dbReference type="EMBL" id="PKMI01000015">
    <property type="protein sequence ID" value="RBA18077.1"/>
    <property type="molecule type" value="Genomic_DNA"/>
</dbReference>
<dbReference type="Pfam" id="PF24802">
    <property type="entry name" value="DUF7703"/>
    <property type="match status" value="1"/>
</dbReference>
<dbReference type="Proteomes" id="UP000251714">
    <property type="component" value="Unassembled WGS sequence"/>
</dbReference>
<feature type="domain" description="DUF7703" evidence="2">
    <location>
        <begin position="27"/>
        <end position="259"/>
    </location>
</feature>
<evidence type="ECO:0000259" key="2">
    <source>
        <dbReference type="Pfam" id="PF24802"/>
    </source>
</evidence>
<dbReference type="PANTHER" id="PTHR37013:SF3">
    <property type="entry name" value="INTEGRAL MEMBRANE PROTEIN (AFU_ORTHOLOGUE AFUA_1G05950)"/>
    <property type="match status" value="1"/>
</dbReference>
<sequence>MMLPHRDKWDAHYSTIDETVYIGRDVFVVVASTLSLYNAIELLTLISLTFKRRSGLYFWSILIASFGIIPYCLGWLVVYFDLTHDYVGMIIETVGWVLVISGQSVVLYSRLHLIVTDVKILRAVLIMIIMNGLVWHTTMTVLLFGSEYSPSDNRKGFNNIFNIMEKISMSIFYLQELIISGLYIWKSMEILKTAFGNTKSMLYKLFTINFVIILMDIALLAIEFHDLYIWEQGIKLVTYSVKLKLEFAVLSELIEFVRNRSGTRSRPTKASENQSTLVPLSSMHKGNIKGTTSSTRDFIHAGDSRTNTTIAATNPIPAVPTNDSIHVLREVDVESLSAYPGNNPKFSFPFKLIQLSSLTMEPISLAFEITSLSMQLVAMVKTIKGLVTAYKSAAQELEELCVELDDIETTCDCLGAALSQANSSIPAPELLPLLSRLKGCIQDCYDKVSKVNQVIEKISAKLDSNRNPFKTIGGLFLLYRPHHATSVGSLERSRSSLDGIITTISFSAFFSGKALNRLLDRSLSISRCLGQVTSLSPQSLMQRTTLGLLERNIKYTSKDRDINAQIPRVLLVSEDATGVGESVRNAFESDDLQATQDLLRQGLLTTSTIVTYTEYDPENEASLLGLAMSLQSRKILNFLKDQMDLSEPRNHAACFSFPYQHPSSEEDFACILKYIHIRKELITPAEFSILLRTHEACRITAYVEACRQYFPYDWDRFDDVILSELSFGFSQLSARQMSNAQLGDWAPLFTDIVARSQDLVTNTEHRQFTATIYFIIWYAFGPDDAWYRVCR</sequence>
<proteinExistence type="predicted"/>
<name>A0A365NB80_GIBIN</name>
<keyword evidence="1" id="KW-0472">Membrane</keyword>
<feature type="transmembrane region" description="Helical" evidence="1">
    <location>
        <begin position="166"/>
        <end position="185"/>
    </location>
</feature>
<evidence type="ECO:0000313" key="4">
    <source>
        <dbReference type="Proteomes" id="UP000251714"/>
    </source>
</evidence>
<protein>
    <recommendedName>
        <fullName evidence="2">DUF7703 domain-containing protein</fullName>
    </recommendedName>
</protein>
<dbReference type="PANTHER" id="PTHR37013">
    <property type="entry name" value="INTEGRAL MEMBRANE PROTEIN (AFU_ORTHOLOGUE AFUA_1G05950)-RELATED"/>
    <property type="match status" value="1"/>
</dbReference>
<keyword evidence="1" id="KW-1133">Transmembrane helix</keyword>